<dbReference type="Proteomes" id="UP001369815">
    <property type="component" value="Unassembled WGS sequence"/>
</dbReference>
<dbReference type="EMBL" id="JBANMG010000006">
    <property type="protein sequence ID" value="KAK6952160.1"/>
    <property type="molecule type" value="Genomic_DNA"/>
</dbReference>
<sequence>MTDSLVQGFIERSRLDRQNELNRLAREQDVNQGLVLGLSLKIGGSQSHVDYAGGLDSIRRWTGLAKSTRLLRREEKLSHQEPDIKKGKEIPSLRDALANAAPMEITQNIALDRKMRNQRKCHDYAGILSYIDTTAIASFTLGIMQTRHRLTTDADSSPLRLPHIDGPLFGSAHVFYLIKFFDSNDDEASKWMMKIPINGTPDIWDELSAETLLTEALVLYTLRTETRIPVPAIIDADSSPHNEIHAPYLIMEYVTGLTLDKVWFGEDDEYEGDKAGIRATRSKILKNLAQEVLRLGKYEFKNGGAPVFDGGGILIGVGPCRESNMQAMINQWLGNDDCEKVPLYTAVGPFGDAREMYTALLDRFPCETEATMGVDKLLRLLVSFIREPSGPSSAKDKGIGSKQRRKFVLAHPDLSMRHIIVSKEGDIKAIVGWDGVYAAPRSLGNEAFPPWLVRDFNTATWRWRPSPVLWRGKGRCKEPEGNRYEDAPWILKELRDEYVGIIQALKKVNKEMGRSDDPDTNVTKQSLLALNLHKAVRDARCRTAILRRILEKCSRPSEEFDYDYIVEILGNGGYLNGYMLKCLEKNFRELVDYGYVRGAVVW</sequence>
<evidence type="ECO:0000313" key="1">
    <source>
        <dbReference type="EMBL" id="KAK6952160.1"/>
    </source>
</evidence>
<reference evidence="1 2" key="1">
    <citation type="journal article" date="2024" name="Front Chem Biol">
        <title>Unveiling the potential of Daldinia eschscholtzii MFLUCC 19-0629 through bioactivity and bioinformatics studies for enhanced sustainable agriculture production.</title>
        <authorList>
            <person name="Brooks S."/>
            <person name="Weaver J.A."/>
            <person name="Klomchit A."/>
            <person name="Alharthi S.A."/>
            <person name="Onlamun T."/>
            <person name="Nurani R."/>
            <person name="Vong T.K."/>
            <person name="Alberti F."/>
            <person name="Greco C."/>
        </authorList>
    </citation>
    <scope>NUCLEOTIDE SEQUENCE [LARGE SCALE GENOMIC DNA]</scope>
    <source>
        <strain evidence="1">MFLUCC 19-0629</strain>
    </source>
</reference>
<proteinExistence type="predicted"/>
<dbReference type="SUPFAM" id="SSF56112">
    <property type="entry name" value="Protein kinase-like (PK-like)"/>
    <property type="match status" value="1"/>
</dbReference>
<dbReference type="InterPro" id="IPR051678">
    <property type="entry name" value="AGP_Transferase"/>
</dbReference>
<dbReference type="PANTHER" id="PTHR21310">
    <property type="entry name" value="AMINOGLYCOSIDE PHOSPHOTRANSFERASE-RELATED-RELATED"/>
    <property type="match status" value="1"/>
</dbReference>
<protein>
    <recommendedName>
        <fullName evidence="3">Aminoglycoside phosphotransferase domain-containing protein</fullName>
    </recommendedName>
</protein>
<keyword evidence="2" id="KW-1185">Reference proteome</keyword>
<dbReference type="AlphaFoldDB" id="A0AAX6MHM3"/>
<dbReference type="PANTHER" id="PTHR21310:SF51">
    <property type="entry name" value="AMINOGLYCOSIDE PHOSPHOTRANSFERASE DOMAIN-CONTAINING PROTEIN"/>
    <property type="match status" value="1"/>
</dbReference>
<dbReference type="InterPro" id="IPR011009">
    <property type="entry name" value="Kinase-like_dom_sf"/>
</dbReference>
<comment type="caution">
    <text evidence="1">The sequence shown here is derived from an EMBL/GenBank/DDBJ whole genome shotgun (WGS) entry which is preliminary data.</text>
</comment>
<organism evidence="1 2">
    <name type="scientific">Daldinia eschscholtzii</name>
    <dbReference type="NCBI Taxonomy" id="292717"/>
    <lineage>
        <taxon>Eukaryota</taxon>
        <taxon>Fungi</taxon>
        <taxon>Dikarya</taxon>
        <taxon>Ascomycota</taxon>
        <taxon>Pezizomycotina</taxon>
        <taxon>Sordariomycetes</taxon>
        <taxon>Xylariomycetidae</taxon>
        <taxon>Xylariales</taxon>
        <taxon>Hypoxylaceae</taxon>
        <taxon>Daldinia</taxon>
    </lineage>
</organism>
<evidence type="ECO:0008006" key="3">
    <source>
        <dbReference type="Google" id="ProtNLM"/>
    </source>
</evidence>
<gene>
    <name evidence="1" type="ORF">Daesc_006692</name>
</gene>
<evidence type="ECO:0000313" key="2">
    <source>
        <dbReference type="Proteomes" id="UP001369815"/>
    </source>
</evidence>
<name>A0AAX6MHM3_9PEZI</name>
<accession>A0AAX6MHM3</accession>